<dbReference type="EMBL" id="JBBNAE010000001">
    <property type="protein sequence ID" value="KAK9152628.1"/>
    <property type="molecule type" value="Genomic_DNA"/>
</dbReference>
<proteinExistence type="predicted"/>
<dbReference type="Proteomes" id="UP001417504">
    <property type="component" value="Unassembled WGS sequence"/>
</dbReference>
<accession>A0AAP0KJ01</accession>
<organism evidence="1 2">
    <name type="scientific">Stephania japonica</name>
    <dbReference type="NCBI Taxonomy" id="461633"/>
    <lineage>
        <taxon>Eukaryota</taxon>
        <taxon>Viridiplantae</taxon>
        <taxon>Streptophyta</taxon>
        <taxon>Embryophyta</taxon>
        <taxon>Tracheophyta</taxon>
        <taxon>Spermatophyta</taxon>
        <taxon>Magnoliopsida</taxon>
        <taxon>Ranunculales</taxon>
        <taxon>Menispermaceae</taxon>
        <taxon>Menispermoideae</taxon>
        <taxon>Cissampelideae</taxon>
        <taxon>Stephania</taxon>
    </lineage>
</organism>
<keyword evidence="2" id="KW-1185">Reference proteome</keyword>
<dbReference type="AlphaFoldDB" id="A0AAP0KJ01"/>
<evidence type="ECO:0000313" key="1">
    <source>
        <dbReference type="EMBL" id="KAK9152628.1"/>
    </source>
</evidence>
<protein>
    <submittedName>
        <fullName evidence="1">Uncharacterized protein</fullName>
    </submittedName>
</protein>
<sequence>MGSQRGLLSPLLPLQTGEGWWVVQCWDFWACFWLNRNPFGSNSEICGKGGSFLRFM</sequence>
<comment type="caution">
    <text evidence="1">The sequence shown here is derived from an EMBL/GenBank/DDBJ whole genome shotgun (WGS) entry which is preliminary data.</text>
</comment>
<reference evidence="1 2" key="1">
    <citation type="submission" date="2024-01" db="EMBL/GenBank/DDBJ databases">
        <title>Genome assemblies of Stephania.</title>
        <authorList>
            <person name="Yang L."/>
        </authorList>
    </citation>
    <scope>NUCLEOTIDE SEQUENCE [LARGE SCALE GENOMIC DNA]</scope>
    <source>
        <strain evidence="1">QJT</strain>
        <tissue evidence="1">Leaf</tissue>
    </source>
</reference>
<name>A0AAP0KJ01_9MAGN</name>
<gene>
    <name evidence="1" type="ORF">Sjap_000108</name>
</gene>
<evidence type="ECO:0000313" key="2">
    <source>
        <dbReference type="Proteomes" id="UP001417504"/>
    </source>
</evidence>